<dbReference type="OrthoDB" id="5291436at2"/>
<dbReference type="Proteomes" id="UP000437748">
    <property type="component" value="Unassembled WGS sequence"/>
</dbReference>
<dbReference type="Gene3D" id="3.40.50.1000">
    <property type="entry name" value="HAD superfamily/HAD-like"/>
    <property type="match status" value="1"/>
</dbReference>
<name>A0A6N6VR17_9BACT</name>
<gene>
    <name evidence="1" type="ORF">GCL60_12645</name>
</gene>
<dbReference type="SFLD" id="SFLDS00003">
    <property type="entry name" value="Haloacid_Dehalogenase"/>
    <property type="match status" value="1"/>
</dbReference>
<sequence>MYWPEISMEDINQLDIIFSDSNQNKCLKTNGYSGFVFFDIGSVLLDLDWDAYICEFEKLLPENSFKNHKETYSLLKEEAVLENWCTGKMGAYDYAISFIRALKKSAKIEDKNFSLSIHDIKRADSLVVGAVRQNVVELAKKLRRNNFGIGVLSNATTWHEVMIEKRVPVRELFDVTIFSQDIGYEKPNPKIYELAFLEAQSFILSKFNGTLNTNDIYFIDDTPLNVIAARNAGWNAGLVNLINEETLNHVKSNKMSNEELKVASRKREHLIFGFEASQRVEKIFGNLIKI</sequence>
<dbReference type="AlphaFoldDB" id="A0A6N6VR17"/>
<dbReference type="GO" id="GO:0016787">
    <property type="term" value="F:hydrolase activity"/>
    <property type="evidence" value="ECO:0007669"/>
    <property type="project" value="UniProtKB-KW"/>
</dbReference>
<evidence type="ECO:0000313" key="1">
    <source>
        <dbReference type="EMBL" id="KAB8038014.1"/>
    </source>
</evidence>
<dbReference type="SUPFAM" id="SSF56784">
    <property type="entry name" value="HAD-like"/>
    <property type="match status" value="1"/>
</dbReference>
<dbReference type="PANTHER" id="PTHR43611:SF3">
    <property type="entry name" value="FLAVIN MONONUCLEOTIDE HYDROLASE 1, CHLOROPLATIC"/>
    <property type="match status" value="1"/>
</dbReference>
<dbReference type="PANTHER" id="PTHR43611">
    <property type="entry name" value="ALPHA-D-GLUCOSE 1-PHOSPHATE PHOSPHATASE"/>
    <property type="match status" value="1"/>
</dbReference>
<keyword evidence="2" id="KW-1185">Reference proteome</keyword>
<organism evidence="1 2">
    <name type="scientific">Silvanigrella paludirubra</name>
    <dbReference type="NCBI Taxonomy" id="2499159"/>
    <lineage>
        <taxon>Bacteria</taxon>
        <taxon>Pseudomonadati</taxon>
        <taxon>Bdellovibrionota</taxon>
        <taxon>Oligoflexia</taxon>
        <taxon>Silvanigrellales</taxon>
        <taxon>Silvanigrellaceae</taxon>
        <taxon>Silvanigrella</taxon>
    </lineage>
</organism>
<reference evidence="1 2" key="1">
    <citation type="submission" date="2019-10" db="EMBL/GenBank/DDBJ databases">
        <title>New species of Slilvanegrellaceae.</title>
        <authorList>
            <person name="Pitt A."/>
            <person name="Hahn M.W."/>
        </authorList>
    </citation>
    <scope>NUCLEOTIDE SEQUENCE [LARGE SCALE GENOMIC DNA]</scope>
    <source>
        <strain evidence="1 2">SP-Ram-0.45-NSY-1</strain>
    </source>
</reference>
<protein>
    <submittedName>
        <fullName evidence="1">HAD hydrolase-like protein</fullName>
    </submittedName>
</protein>
<dbReference type="Gene3D" id="1.10.150.240">
    <property type="entry name" value="Putative phosphatase, domain 2"/>
    <property type="match status" value="1"/>
</dbReference>
<accession>A0A6N6VR17</accession>
<dbReference type="InterPro" id="IPR023198">
    <property type="entry name" value="PGP-like_dom2"/>
</dbReference>
<evidence type="ECO:0000313" key="2">
    <source>
        <dbReference type="Proteomes" id="UP000437748"/>
    </source>
</evidence>
<dbReference type="EMBL" id="WFLM01000004">
    <property type="protein sequence ID" value="KAB8038014.1"/>
    <property type="molecule type" value="Genomic_DNA"/>
</dbReference>
<proteinExistence type="predicted"/>
<dbReference type="RefSeq" id="WP_153421092.1">
    <property type="nucleotide sequence ID" value="NZ_WFLM01000004.1"/>
</dbReference>
<keyword evidence="1" id="KW-0378">Hydrolase</keyword>
<comment type="caution">
    <text evidence="1">The sequence shown here is derived from an EMBL/GenBank/DDBJ whole genome shotgun (WGS) entry which is preliminary data.</text>
</comment>
<dbReference type="Pfam" id="PF00702">
    <property type="entry name" value="Hydrolase"/>
    <property type="match status" value="1"/>
</dbReference>
<dbReference type="SFLD" id="SFLDG01129">
    <property type="entry name" value="C1.5:_HAD__Beta-PGM__Phosphata"/>
    <property type="match status" value="1"/>
</dbReference>
<dbReference type="InterPro" id="IPR023214">
    <property type="entry name" value="HAD_sf"/>
</dbReference>
<dbReference type="InterPro" id="IPR036412">
    <property type="entry name" value="HAD-like_sf"/>
</dbReference>